<dbReference type="GO" id="GO:0006412">
    <property type="term" value="P:translation"/>
    <property type="evidence" value="ECO:0007669"/>
    <property type="project" value="InterPro"/>
</dbReference>
<organism evidence="1 2">
    <name type="scientific">Cryptotermes secundus</name>
    <dbReference type="NCBI Taxonomy" id="105785"/>
    <lineage>
        <taxon>Eukaryota</taxon>
        <taxon>Metazoa</taxon>
        <taxon>Ecdysozoa</taxon>
        <taxon>Arthropoda</taxon>
        <taxon>Hexapoda</taxon>
        <taxon>Insecta</taxon>
        <taxon>Pterygota</taxon>
        <taxon>Neoptera</taxon>
        <taxon>Polyneoptera</taxon>
        <taxon>Dictyoptera</taxon>
        <taxon>Blattodea</taxon>
        <taxon>Blattoidea</taxon>
        <taxon>Termitoidae</taxon>
        <taxon>Kalotermitidae</taxon>
        <taxon>Cryptotermitinae</taxon>
        <taxon>Cryptotermes</taxon>
    </lineage>
</organism>
<proteinExistence type="predicted"/>
<dbReference type="InParanoid" id="A0A2J7QH61"/>
<reference evidence="1 2" key="1">
    <citation type="submission" date="2017-12" db="EMBL/GenBank/DDBJ databases">
        <title>Hemimetabolous genomes reveal molecular basis of termite eusociality.</title>
        <authorList>
            <person name="Harrison M.C."/>
            <person name="Jongepier E."/>
            <person name="Robertson H.M."/>
            <person name="Arning N."/>
            <person name="Bitard-Feildel T."/>
            <person name="Chao H."/>
            <person name="Childers C.P."/>
            <person name="Dinh H."/>
            <person name="Doddapaneni H."/>
            <person name="Dugan S."/>
            <person name="Gowin J."/>
            <person name="Greiner C."/>
            <person name="Han Y."/>
            <person name="Hu H."/>
            <person name="Hughes D.S.T."/>
            <person name="Huylmans A.-K."/>
            <person name="Kemena C."/>
            <person name="Kremer L.P.M."/>
            <person name="Lee S.L."/>
            <person name="Lopez-Ezquerra A."/>
            <person name="Mallet L."/>
            <person name="Monroy-Kuhn J.M."/>
            <person name="Moser A."/>
            <person name="Murali S.C."/>
            <person name="Muzny D.M."/>
            <person name="Otani S."/>
            <person name="Piulachs M.-D."/>
            <person name="Poelchau M."/>
            <person name="Qu J."/>
            <person name="Schaub F."/>
            <person name="Wada-Katsumata A."/>
            <person name="Worley K.C."/>
            <person name="Xie Q."/>
            <person name="Ylla G."/>
            <person name="Poulsen M."/>
            <person name="Gibbs R.A."/>
            <person name="Schal C."/>
            <person name="Richards S."/>
            <person name="Belles X."/>
            <person name="Korb J."/>
            <person name="Bornberg-Bauer E."/>
        </authorList>
    </citation>
    <scope>NUCLEOTIDE SEQUENCE [LARGE SCALE GENOMIC DNA]</scope>
    <source>
        <tissue evidence="1">Whole body</tissue>
    </source>
</reference>
<protein>
    <submittedName>
        <fullName evidence="1">Uncharacterized protein</fullName>
    </submittedName>
</protein>
<sequence length="70" mass="8059">MSTLFTILEKILYILNPRKLTLFLSSGLHIGEIHFKISVCDCVMNMRPVLQVLALQAWEPQMVQQILSML</sequence>
<comment type="caution">
    <text evidence="1">The sequence shown here is derived from an EMBL/GenBank/DDBJ whole genome shotgun (WGS) entry which is preliminary data.</text>
</comment>
<evidence type="ECO:0000313" key="2">
    <source>
        <dbReference type="Proteomes" id="UP000235965"/>
    </source>
</evidence>
<dbReference type="EMBL" id="NEVH01014358">
    <property type="protein sequence ID" value="PNF27909.1"/>
    <property type="molecule type" value="Genomic_DNA"/>
</dbReference>
<dbReference type="GO" id="GO:0005840">
    <property type="term" value="C:ribosome"/>
    <property type="evidence" value="ECO:0007669"/>
    <property type="project" value="InterPro"/>
</dbReference>
<accession>A0A2J7QH61</accession>
<dbReference type="AlphaFoldDB" id="A0A2J7QH61"/>
<dbReference type="GO" id="GO:0003735">
    <property type="term" value="F:structural constituent of ribosome"/>
    <property type="evidence" value="ECO:0007669"/>
    <property type="project" value="InterPro"/>
</dbReference>
<dbReference type="PROSITE" id="PS00962">
    <property type="entry name" value="RIBOSOMAL_S2_1"/>
    <property type="match status" value="1"/>
</dbReference>
<gene>
    <name evidence="1" type="ORF">B7P43_G08317</name>
</gene>
<evidence type="ECO:0000313" key="1">
    <source>
        <dbReference type="EMBL" id="PNF27909.1"/>
    </source>
</evidence>
<name>A0A2J7QH61_9NEOP</name>
<dbReference type="InterPro" id="IPR018130">
    <property type="entry name" value="Ribosomal_uS2_CS"/>
</dbReference>
<dbReference type="Proteomes" id="UP000235965">
    <property type="component" value="Unassembled WGS sequence"/>
</dbReference>
<keyword evidence="2" id="KW-1185">Reference proteome</keyword>